<dbReference type="EMBL" id="CP000112">
    <property type="protein sequence ID" value="ABB39796.1"/>
    <property type="molecule type" value="Genomic_DNA"/>
</dbReference>
<dbReference type="eggNOG" id="COG0745">
    <property type="taxonomic scope" value="Bacteria"/>
</dbReference>
<dbReference type="InterPro" id="IPR001789">
    <property type="entry name" value="Sig_transdc_resp-reg_receiver"/>
</dbReference>
<evidence type="ECO:0000256" key="1">
    <source>
        <dbReference type="PROSITE-ProRule" id="PRU00169"/>
    </source>
</evidence>
<dbReference type="Pfam" id="PF00072">
    <property type="entry name" value="Response_reg"/>
    <property type="match status" value="1"/>
</dbReference>
<dbReference type="Pfam" id="PF08448">
    <property type="entry name" value="PAS_4"/>
    <property type="match status" value="1"/>
</dbReference>
<dbReference type="CDD" id="cd00130">
    <property type="entry name" value="PAS"/>
    <property type="match status" value="1"/>
</dbReference>
<dbReference type="NCBIfam" id="TIGR00229">
    <property type="entry name" value="sensory_box"/>
    <property type="match status" value="1"/>
</dbReference>
<dbReference type="CDD" id="cd17534">
    <property type="entry name" value="REC_DC-like"/>
    <property type="match status" value="1"/>
</dbReference>
<name>Q30X00_OLEA2</name>
<dbReference type="GO" id="GO:0000160">
    <property type="term" value="P:phosphorelay signal transduction system"/>
    <property type="evidence" value="ECO:0007669"/>
    <property type="project" value="InterPro"/>
</dbReference>
<dbReference type="STRING" id="207559.Dde_3002"/>
<dbReference type="Gene3D" id="3.40.50.2300">
    <property type="match status" value="1"/>
</dbReference>
<dbReference type="CDD" id="cd00077">
    <property type="entry name" value="HDc"/>
    <property type="match status" value="1"/>
</dbReference>
<dbReference type="Gene3D" id="3.30.450.20">
    <property type="entry name" value="PAS domain"/>
    <property type="match status" value="1"/>
</dbReference>
<dbReference type="SMART" id="SM00448">
    <property type="entry name" value="REC"/>
    <property type="match status" value="1"/>
</dbReference>
<dbReference type="SUPFAM" id="SSF52172">
    <property type="entry name" value="CheY-like"/>
    <property type="match status" value="1"/>
</dbReference>
<dbReference type="SMART" id="SM00091">
    <property type="entry name" value="PAS"/>
    <property type="match status" value="1"/>
</dbReference>
<dbReference type="PROSITE" id="PS50110">
    <property type="entry name" value="RESPONSE_REGULATORY"/>
    <property type="match status" value="1"/>
</dbReference>
<feature type="modified residue" description="4-aspartylphosphate" evidence="1">
    <location>
        <position position="55"/>
    </location>
</feature>
<dbReference type="NCBIfam" id="TIGR00277">
    <property type="entry name" value="HDIG"/>
    <property type="match status" value="1"/>
</dbReference>
<dbReference type="InterPro" id="IPR035965">
    <property type="entry name" value="PAS-like_dom_sf"/>
</dbReference>
<reference evidence="5 6" key="1">
    <citation type="journal article" date="2011" name="J. Bacteriol.">
        <title>Complete genome sequence and updated annotation of Desulfovibrio alaskensis G20.</title>
        <authorList>
            <person name="Hauser L.J."/>
            <person name="Land M.L."/>
            <person name="Brown S.D."/>
            <person name="Larimer F."/>
            <person name="Keller K.L."/>
            <person name="Rapp-Giles B.J."/>
            <person name="Price M.N."/>
            <person name="Lin M."/>
            <person name="Bruce D.C."/>
            <person name="Detter J.C."/>
            <person name="Tapia R."/>
            <person name="Han C.S."/>
            <person name="Goodwin L.A."/>
            <person name="Cheng J.F."/>
            <person name="Pitluck S."/>
            <person name="Copeland A."/>
            <person name="Lucas S."/>
            <person name="Nolan M."/>
            <person name="Lapidus A.L."/>
            <person name="Palumbo A.V."/>
            <person name="Wall J.D."/>
        </authorList>
    </citation>
    <scope>NUCLEOTIDE SEQUENCE [LARGE SCALE GENOMIC DNA]</scope>
    <source>
        <strain evidence="6">ATCC BAA 1058 / DSM 17464 / G20</strain>
    </source>
</reference>
<dbReference type="InterPro" id="IPR011006">
    <property type="entry name" value="CheY-like_superfamily"/>
</dbReference>
<dbReference type="InterPro" id="IPR037522">
    <property type="entry name" value="HD_GYP_dom"/>
</dbReference>
<evidence type="ECO:0000259" key="2">
    <source>
        <dbReference type="PROSITE" id="PS50110"/>
    </source>
</evidence>
<evidence type="ECO:0000313" key="6">
    <source>
        <dbReference type="Proteomes" id="UP000002710"/>
    </source>
</evidence>
<dbReference type="InterPro" id="IPR003607">
    <property type="entry name" value="HD/PDEase_dom"/>
</dbReference>
<dbReference type="PROSITE" id="PS50112">
    <property type="entry name" value="PAS"/>
    <property type="match status" value="1"/>
</dbReference>
<protein>
    <submittedName>
        <fullName evidence="5">Putative PAS/PAC sensor protein</fullName>
    </submittedName>
</protein>
<evidence type="ECO:0000313" key="5">
    <source>
        <dbReference type="EMBL" id="ABB39796.1"/>
    </source>
</evidence>
<proteinExistence type="predicted"/>
<dbReference type="SMART" id="SM00471">
    <property type="entry name" value="HDc"/>
    <property type="match status" value="1"/>
</dbReference>
<evidence type="ECO:0000259" key="3">
    <source>
        <dbReference type="PROSITE" id="PS50112"/>
    </source>
</evidence>
<dbReference type="Proteomes" id="UP000002710">
    <property type="component" value="Chromosome"/>
</dbReference>
<dbReference type="HOGENOM" id="CLU_000445_92_10_7"/>
<dbReference type="Pfam" id="PF13487">
    <property type="entry name" value="HD_5"/>
    <property type="match status" value="1"/>
</dbReference>
<dbReference type="RefSeq" id="WP_011368769.1">
    <property type="nucleotide sequence ID" value="NC_007519.1"/>
</dbReference>
<dbReference type="PANTHER" id="PTHR43155:SF2">
    <property type="entry name" value="CYCLIC DI-GMP PHOSPHODIESTERASE PA4108"/>
    <property type="match status" value="1"/>
</dbReference>
<dbReference type="eggNOG" id="COG2206">
    <property type="taxonomic scope" value="Bacteria"/>
</dbReference>
<organism evidence="5 6">
    <name type="scientific">Oleidesulfovibrio alaskensis (strain ATCC BAA-1058 / DSM 17464 / G20)</name>
    <name type="common">Desulfovibrio alaskensis</name>
    <dbReference type="NCBI Taxonomy" id="207559"/>
    <lineage>
        <taxon>Bacteria</taxon>
        <taxon>Pseudomonadati</taxon>
        <taxon>Thermodesulfobacteriota</taxon>
        <taxon>Desulfovibrionia</taxon>
        <taxon>Desulfovibrionales</taxon>
        <taxon>Desulfovibrionaceae</taxon>
        <taxon>Oleidesulfovibrio</taxon>
    </lineage>
</organism>
<feature type="domain" description="PAS" evidence="3">
    <location>
        <begin position="132"/>
        <end position="174"/>
    </location>
</feature>
<dbReference type="AlphaFoldDB" id="Q30X00"/>
<dbReference type="Gene3D" id="1.10.3210.10">
    <property type="entry name" value="Hypothetical protein af1432"/>
    <property type="match status" value="1"/>
</dbReference>
<dbReference type="PANTHER" id="PTHR43155">
    <property type="entry name" value="CYCLIC DI-GMP PHOSPHODIESTERASE PA4108-RELATED"/>
    <property type="match status" value="1"/>
</dbReference>
<keyword evidence="1" id="KW-0597">Phosphoprotein</keyword>
<sequence length="469" mass="51569">MTPRSILLVEDEPVVAFDVAHRLQLLGYPAPSTVPSGEEALRAAAALRPDIVLMDIMLEGEMDGIETAALLHDRFDVPVIYLTGLMEPSLLERAKITGPFGYVVKPFDDRELHICIEMALYKHAAERERTEREQLFAATLRSIREAVMIIDRQGVITFCNPAAQELLHLSAAQLEQRMFASVASLMVEGDATASDPRRLVLRHAGTGRRSLNAILQHASGHCPVEISATVTGDSPDRAGTVLVLRDMTTRRRDKASLTKALDELQRVFEQTVMALAVTSEKRDPYTAGHQQRVARLACAIAARTGMDVHRCQGIRMAGLLHDIGKIYVPSEILTKPATLSAIEQNIMRTHPRVGFDILKGVDFPWPVAQTVLQHHERLDGSGYPLGLCKDDILPESRVLAVADVVEAMFSHRPYRPSLGLTHALDEIRTGAGTLYCADAVRACLELFDEGFAFDTPAEHPADNDGDLTP</sequence>
<dbReference type="InterPro" id="IPR013656">
    <property type="entry name" value="PAS_4"/>
</dbReference>
<feature type="domain" description="Response regulatory" evidence="2">
    <location>
        <begin position="5"/>
        <end position="120"/>
    </location>
</feature>
<evidence type="ECO:0000259" key="4">
    <source>
        <dbReference type="PROSITE" id="PS51832"/>
    </source>
</evidence>
<dbReference type="SUPFAM" id="SSF55785">
    <property type="entry name" value="PYP-like sensor domain (PAS domain)"/>
    <property type="match status" value="1"/>
</dbReference>
<keyword evidence="6" id="KW-1185">Reference proteome</keyword>
<dbReference type="KEGG" id="dde:Dde_3002"/>
<dbReference type="SUPFAM" id="SSF109604">
    <property type="entry name" value="HD-domain/PDEase-like"/>
    <property type="match status" value="1"/>
</dbReference>
<dbReference type="InterPro" id="IPR006675">
    <property type="entry name" value="HDIG_dom"/>
</dbReference>
<dbReference type="InterPro" id="IPR000014">
    <property type="entry name" value="PAS"/>
</dbReference>
<feature type="domain" description="HD-GYP" evidence="4">
    <location>
        <begin position="264"/>
        <end position="459"/>
    </location>
</feature>
<accession>Q30X00</accession>
<dbReference type="PROSITE" id="PS51832">
    <property type="entry name" value="HD_GYP"/>
    <property type="match status" value="1"/>
</dbReference>
<gene>
    <name evidence="5" type="ordered locus">Dde_3002</name>
</gene>